<keyword evidence="7" id="KW-0732">Signal</keyword>
<dbReference type="EMBL" id="JAUHPV010000003">
    <property type="protein sequence ID" value="MDN4472760.1"/>
    <property type="molecule type" value="Genomic_DNA"/>
</dbReference>
<gene>
    <name evidence="8" type="ORF">QQX04_07120</name>
</gene>
<evidence type="ECO:0000256" key="2">
    <source>
        <dbReference type="ARBA" id="ARBA00022475"/>
    </source>
</evidence>
<evidence type="ECO:0000313" key="9">
    <source>
        <dbReference type="Proteomes" id="UP001172738"/>
    </source>
</evidence>
<evidence type="ECO:0000256" key="6">
    <source>
        <dbReference type="ARBA" id="ARBA00023315"/>
    </source>
</evidence>
<evidence type="ECO:0000256" key="4">
    <source>
        <dbReference type="ARBA" id="ARBA00022679"/>
    </source>
</evidence>
<dbReference type="CDD" id="cd07984">
    <property type="entry name" value="LPLAT_LABLAT-like"/>
    <property type="match status" value="1"/>
</dbReference>
<reference evidence="8" key="1">
    <citation type="submission" date="2023-06" db="EMBL/GenBank/DDBJ databases">
        <title>SYSU T00b26.</title>
        <authorList>
            <person name="Gao L."/>
            <person name="Fang B.-Z."/>
            <person name="Li W.-J."/>
        </authorList>
    </citation>
    <scope>NUCLEOTIDE SEQUENCE</scope>
    <source>
        <strain evidence="8">SYSU T00b26</strain>
    </source>
</reference>
<accession>A0ABT8G0U7</accession>
<dbReference type="Pfam" id="PF03279">
    <property type="entry name" value="Lip_A_acyltrans"/>
    <property type="match status" value="1"/>
</dbReference>
<dbReference type="Proteomes" id="UP001172738">
    <property type="component" value="Unassembled WGS sequence"/>
</dbReference>
<evidence type="ECO:0000256" key="3">
    <source>
        <dbReference type="ARBA" id="ARBA00022519"/>
    </source>
</evidence>
<evidence type="ECO:0000256" key="1">
    <source>
        <dbReference type="ARBA" id="ARBA00004533"/>
    </source>
</evidence>
<keyword evidence="2" id="KW-1003">Cell membrane</keyword>
<sequence>MNSFLFAWRASRRLPVAVVRGAAWTLAMAAWATHAKASTRLEDNLARVTGASGRELRVLSRRGLASVARYYAEVLEMSRLTGDVIDARVRVEGLAETGGALSGANPAVAVLGHCGNWDLIGAWACRNLMPVTAVAEKLKPQEVFDEFVALRSAHGLRILGHEGGSTFRALLRIAREEPVLVCLVADRDLSGSGIPVEMWGHRVKVAPGPAALSLSSGAPLVPVHLRYERLRGARRRKARSAWGTVLSFGPVLEPADFTGEQRVEEMTQAWAASFADAVAADPQDWHMLQRFGWLEDA</sequence>
<keyword evidence="3" id="KW-0997">Cell inner membrane</keyword>
<dbReference type="PANTHER" id="PTHR30606">
    <property type="entry name" value="LIPID A BIOSYNTHESIS LAUROYL ACYLTRANSFERASE"/>
    <property type="match status" value="1"/>
</dbReference>
<keyword evidence="9" id="KW-1185">Reference proteome</keyword>
<keyword evidence="4" id="KW-0808">Transferase</keyword>
<feature type="signal peptide" evidence="7">
    <location>
        <begin position="1"/>
        <end position="29"/>
    </location>
</feature>
<dbReference type="NCBIfam" id="NF005919">
    <property type="entry name" value="PRK07920.1"/>
    <property type="match status" value="1"/>
</dbReference>
<evidence type="ECO:0000256" key="7">
    <source>
        <dbReference type="SAM" id="SignalP"/>
    </source>
</evidence>
<proteinExistence type="predicted"/>
<keyword evidence="6 8" id="KW-0012">Acyltransferase</keyword>
<comment type="subcellular location">
    <subcellularLocation>
        <location evidence="1">Cell inner membrane</location>
    </subcellularLocation>
</comment>
<comment type="caution">
    <text evidence="8">The sequence shown here is derived from an EMBL/GenBank/DDBJ whole genome shotgun (WGS) entry which is preliminary data.</text>
</comment>
<dbReference type="InterPro" id="IPR004960">
    <property type="entry name" value="LipA_acyltrans"/>
</dbReference>
<keyword evidence="5" id="KW-0472">Membrane</keyword>
<name>A0ABT8G0U7_9MICO</name>
<evidence type="ECO:0000256" key="5">
    <source>
        <dbReference type="ARBA" id="ARBA00023136"/>
    </source>
</evidence>
<dbReference type="PANTHER" id="PTHR30606:SF10">
    <property type="entry name" value="PHOSPHATIDYLINOSITOL MANNOSIDE ACYLTRANSFERASE"/>
    <property type="match status" value="1"/>
</dbReference>
<dbReference type="GO" id="GO:0016746">
    <property type="term" value="F:acyltransferase activity"/>
    <property type="evidence" value="ECO:0007669"/>
    <property type="project" value="UniProtKB-KW"/>
</dbReference>
<protein>
    <submittedName>
        <fullName evidence="8">Phosphatidylinositol mannoside acyltransferase</fullName>
    </submittedName>
</protein>
<evidence type="ECO:0000313" key="8">
    <source>
        <dbReference type="EMBL" id="MDN4472760.1"/>
    </source>
</evidence>
<organism evidence="8 9">
    <name type="scientific">Demequina zhanjiangensis</name>
    <dbReference type="NCBI Taxonomy" id="3051659"/>
    <lineage>
        <taxon>Bacteria</taxon>
        <taxon>Bacillati</taxon>
        <taxon>Actinomycetota</taxon>
        <taxon>Actinomycetes</taxon>
        <taxon>Micrococcales</taxon>
        <taxon>Demequinaceae</taxon>
        <taxon>Demequina</taxon>
    </lineage>
</organism>
<feature type="chain" id="PRO_5046234208" evidence="7">
    <location>
        <begin position="30"/>
        <end position="297"/>
    </location>
</feature>
<dbReference type="RefSeq" id="WP_301127614.1">
    <property type="nucleotide sequence ID" value="NZ_JAUHPV010000003.1"/>
</dbReference>